<dbReference type="PROSITE" id="PS50304">
    <property type="entry name" value="TUDOR"/>
    <property type="match status" value="1"/>
</dbReference>
<gene>
    <name evidence="2" type="ORF">CAUJ_LOCUS7995</name>
</gene>
<comment type="caution">
    <text evidence="2">The sequence shown here is derived from an EMBL/GenBank/DDBJ whole genome shotgun (WGS) entry which is preliminary data.</text>
</comment>
<dbReference type="InterPro" id="IPR002999">
    <property type="entry name" value="Tudor"/>
</dbReference>
<name>A0A8S1H6J4_9PELO</name>
<dbReference type="InterPro" id="IPR050621">
    <property type="entry name" value="Tudor_domain_containing"/>
</dbReference>
<evidence type="ECO:0000313" key="2">
    <source>
        <dbReference type="EMBL" id="CAD6192076.1"/>
    </source>
</evidence>
<dbReference type="Gene3D" id="2.30.30.140">
    <property type="match status" value="1"/>
</dbReference>
<protein>
    <recommendedName>
        <fullName evidence="1">Tudor domain-containing protein</fullName>
    </recommendedName>
</protein>
<keyword evidence="3" id="KW-1185">Reference proteome</keyword>
<reference evidence="2" key="1">
    <citation type="submission" date="2020-10" db="EMBL/GenBank/DDBJ databases">
        <authorList>
            <person name="Kikuchi T."/>
        </authorList>
    </citation>
    <scope>NUCLEOTIDE SEQUENCE</scope>
    <source>
        <strain evidence="2">NKZ352</strain>
    </source>
</reference>
<evidence type="ECO:0000313" key="3">
    <source>
        <dbReference type="Proteomes" id="UP000835052"/>
    </source>
</evidence>
<dbReference type="PANTHER" id="PTHR22948">
    <property type="entry name" value="TUDOR DOMAIN CONTAINING PROTEIN"/>
    <property type="match status" value="1"/>
</dbReference>
<dbReference type="EMBL" id="CAJGYM010000025">
    <property type="protein sequence ID" value="CAD6192076.1"/>
    <property type="molecule type" value="Genomic_DNA"/>
</dbReference>
<dbReference type="PANTHER" id="PTHR22948:SF72">
    <property type="entry name" value="TUDOR DOMAIN-CONTAINING PROTEIN"/>
    <property type="match status" value="1"/>
</dbReference>
<accession>A0A8S1H6J4</accession>
<organism evidence="2 3">
    <name type="scientific">Caenorhabditis auriculariae</name>
    <dbReference type="NCBI Taxonomy" id="2777116"/>
    <lineage>
        <taxon>Eukaryota</taxon>
        <taxon>Metazoa</taxon>
        <taxon>Ecdysozoa</taxon>
        <taxon>Nematoda</taxon>
        <taxon>Chromadorea</taxon>
        <taxon>Rhabditida</taxon>
        <taxon>Rhabditina</taxon>
        <taxon>Rhabditomorpha</taxon>
        <taxon>Rhabditoidea</taxon>
        <taxon>Rhabditidae</taxon>
        <taxon>Peloderinae</taxon>
        <taxon>Caenorhabditis</taxon>
    </lineage>
</organism>
<sequence>MTSYFCLNFKLLDRCQRLNLLTGCSPQKEMSVKEQRRIQEFVHQSIQEVLRAHDEVCRSTSKKACEEHWNRLTHNITILRRRLSKLETHGYEVLSKRFDKLRAPVMQETLVSELSDPWETQGIVQETFEVNVNVVWPEATAPRSPLAEMENFEDEKSELQSIDSLSIRDLSDLSEKSSLESQRLDSPVPEEVIVAEKPTNKLNLEGMMDEFLVISTDEKDTNINSQLAEQEMNKDLYNLIRDTRLVLPAAIPFSKDSEFPAKIVYIISPIEFYIVKQSHLKVLRQMEKVLDACVDKLIRFALSDENYKAENACLVLEEKLLYRAVIKVAGQREVQVYLVDYGRPKFVARDKCYPIPKCIANMAPPLAHCCTLHDADSRVLDNEAMTRFHEKAANHPDVLIQALGETRQSHGQLVVILEHNPILQDS</sequence>
<dbReference type="AlphaFoldDB" id="A0A8S1H6J4"/>
<dbReference type="Proteomes" id="UP000835052">
    <property type="component" value="Unassembled WGS sequence"/>
</dbReference>
<feature type="domain" description="Tudor" evidence="1">
    <location>
        <begin position="306"/>
        <end position="362"/>
    </location>
</feature>
<dbReference type="Pfam" id="PF00567">
    <property type="entry name" value="TUDOR"/>
    <property type="match status" value="1"/>
</dbReference>
<proteinExistence type="predicted"/>
<dbReference type="SUPFAM" id="SSF63748">
    <property type="entry name" value="Tudor/PWWP/MBT"/>
    <property type="match status" value="1"/>
</dbReference>
<dbReference type="OrthoDB" id="5784611at2759"/>
<evidence type="ECO:0000259" key="1">
    <source>
        <dbReference type="PROSITE" id="PS50304"/>
    </source>
</evidence>